<dbReference type="PANTHER" id="PTHR43266:SF2">
    <property type="entry name" value="MAJOR FACILITATOR SUPERFAMILY (MFS) PROFILE DOMAIN-CONTAINING PROTEIN"/>
    <property type="match status" value="1"/>
</dbReference>
<organism evidence="8 9">
    <name type="scientific">Candidatus Electronema aureum</name>
    <dbReference type="NCBI Taxonomy" id="2005002"/>
    <lineage>
        <taxon>Bacteria</taxon>
        <taxon>Pseudomonadati</taxon>
        <taxon>Thermodesulfobacteriota</taxon>
        <taxon>Desulfobulbia</taxon>
        <taxon>Desulfobulbales</taxon>
        <taxon>Desulfobulbaceae</taxon>
        <taxon>Candidatus Electronema</taxon>
    </lineage>
</organism>
<dbReference type="CDD" id="cd06173">
    <property type="entry name" value="MFS_MefA_like"/>
    <property type="match status" value="1"/>
</dbReference>
<dbReference type="GO" id="GO:0005886">
    <property type="term" value="C:plasma membrane"/>
    <property type="evidence" value="ECO:0007669"/>
    <property type="project" value="UniProtKB-SubCell"/>
</dbReference>
<dbReference type="Pfam" id="PF07690">
    <property type="entry name" value="MFS_1"/>
    <property type="match status" value="1"/>
</dbReference>
<feature type="transmembrane region" description="Helical" evidence="7">
    <location>
        <begin position="274"/>
        <end position="296"/>
    </location>
</feature>
<feature type="transmembrane region" description="Helical" evidence="7">
    <location>
        <begin position="63"/>
        <end position="83"/>
    </location>
</feature>
<proteinExistence type="predicted"/>
<dbReference type="PRINTS" id="PR01988">
    <property type="entry name" value="EXPORTERBACE"/>
</dbReference>
<keyword evidence="6 7" id="KW-0472">Membrane</keyword>
<gene>
    <name evidence="8" type="ORF">CDV28_1068</name>
</gene>
<sequence length="426" mass="46300">MQSKKKSYAAGHLSSYLHLLRSNANYRRYWLSGCVSQIGDWFNYIALFVLLNQLTGSGKAVSWFLIAKHLAPAIFGPAAGVIADRYSRKTVMIGCDLIRVAVVLGYLFVRNPADVWLIYLLAFSQEAVWTFSNPARQASVPDLCTNKEELSIINGLSGASWSVMLATGAALGGFFTAQLGWQAAIIADSLSFLLSAGMMATVVLPKREKKQESTFSLGRLTGWDDLKEGVVYVQAQPKIAALLLVKSGWALSGGVLVMLAVFGEQVFATGGQGGGSGILFAMRGLGAAIGPILAWRLFGEGSAAMRQVVGKAFFVYAAAYVLFSQAPNMLLAAVWVCCGHACGSIQWVFSTTLIHRSVEDRFRGRVFSAEMAFLTLVMSLSIWLTGKAMELKVDPRQIVLALALISLLPGIGWEIYLKRNERESRE</sequence>
<dbReference type="EMBL" id="NQJD01000006">
    <property type="protein sequence ID" value="TAA75453.1"/>
    <property type="molecule type" value="Genomic_DNA"/>
</dbReference>
<feature type="transmembrane region" description="Helical" evidence="7">
    <location>
        <begin position="332"/>
        <end position="354"/>
    </location>
</feature>
<dbReference type="InterPro" id="IPR022324">
    <property type="entry name" value="Bacilysin_exporter_BacE_put"/>
</dbReference>
<keyword evidence="5 7" id="KW-1133">Transmembrane helix</keyword>
<evidence type="ECO:0000313" key="8">
    <source>
        <dbReference type="EMBL" id="TAA75453.1"/>
    </source>
</evidence>
<feature type="transmembrane region" description="Helical" evidence="7">
    <location>
        <begin position="398"/>
        <end position="417"/>
    </location>
</feature>
<keyword evidence="9" id="KW-1185">Reference proteome</keyword>
<keyword evidence="3" id="KW-1003">Cell membrane</keyword>
<dbReference type="PANTHER" id="PTHR43266">
    <property type="entry name" value="MACROLIDE-EFFLUX PROTEIN"/>
    <property type="match status" value="1"/>
</dbReference>
<evidence type="ECO:0000313" key="9">
    <source>
        <dbReference type="Proteomes" id="UP000316238"/>
    </source>
</evidence>
<protein>
    <submittedName>
        <fullName evidence="8">Major Facilitator Superfamily protein</fullName>
    </submittedName>
</protein>
<feature type="transmembrane region" description="Helical" evidence="7">
    <location>
        <begin position="308"/>
        <end position="326"/>
    </location>
</feature>
<evidence type="ECO:0000256" key="7">
    <source>
        <dbReference type="SAM" id="Phobius"/>
    </source>
</evidence>
<comment type="caution">
    <text evidence="8">The sequence shown here is derived from an EMBL/GenBank/DDBJ whole genome shotgun (WGS) entry which is preliminary data.</text>
</comment>
<evidence type="ECO:0000256" key="2">
    <source>
        <dbReference type="ARBA" id="ARBA00022448"/>
    </source>
</evidence>
<evidence type="ECO:0000256" key="5">
    <source>
        <dbReference type="ARBA" id="ARBA00022989"/>
    </source>
</evidence>
<evidence type="ECO:0000256" key="3">
    <source>
        <dbReference type="ARBA" id="ARBA00022475"/>
    </source>
</evidence>
<dbReference type="Gene3D" id="1.20.1250.20">
    <property type="entry name" value="MFS general substrate transporter like domains"/>
    <property type="match status" value="1"/>
</dbReference>
<dbReference type="InterPro" id="IPR036259">
    <property type="entry name" value="MFS_trans_sf"/>
</dbReference>
<dbReference type="GO" id="GO:0022857">
    <property type="term" value="F:transmembrane transporter activity"/>
    <property type="evidence" value="ECO:0007669"/>
    <property type="project" value="InterPro"/>
</dbReference>
<dbReference type="AlphaFoldDB" id="A0A521G3A5"/>
<dbReference type="Proteomes" id="UP000316238">
    <property type="component" value="Unassembled WGS sequence"/>
</dbReference>
<feature type="transmembrane region" description="Helical" evidence="7">
    <location>
        <begin position="152"/>
        <end position="175"/>
    </location>
</feature>
<name>A0A521G3A5_9BACT</name>
<dbReference type="InterPro" id="IPR011701">
    <property type="entry name" value="MFS"/>
</dbReference>
<evidence type="ECO:0000256" key="4">
    <source>
        <dbReference type="ARBA" id="ARBA00022692"/>
    </source>
</evidence>
<keyword evidence="2" id="KW-0813">Transport</keyword>
<evidence type="ECO:0000256" key="1">
    <source>
        <dbReference type="ARBA" id="ARBA00004651"/>
    </source>
</evidence>
<keyword evidence="4 7" id="KW-0812">Transmembrane</keyword>
<feature type="transmembrane region" description="Helical" evidence="7">
    <location>
        <begin position="29"/>
        <end position="51"/>
    </location>
</feature>
<reference evidence="8" key="1">
    <citation type="submission" date="2017-07" db="EMBL/GenBank/DDBJ databases">
        <title>The cable genome - Insights into the physiology and evolution of filamentous bacteria capable of sulfide oxidation via long distance electron transfer.</title>
        <authorList>
            <person name="Thorup C."/>
            <person name="Bjerg J.T."/>
            <person name="Schreiber L."/>
            <person name="Nielsen L.P."/>
            <person name="Kjeldsen K.U."/>
            <person name="Boesen T."/>
            <person name="Boggild A."/>
            <person name="Meysman F."/>
            <person name="Geelhoed J."/>
            <person name="Schramm A."/>
        </authorList>
    </citation>
    <scope>NUCLEOTIDE SEQUENCE [LARGE SCALE GENOMIC DNA]</scope>
    <source>
        <strain evidence="8">GS</strain>
    </source>
</reference>
<feature type="transmembrane region" description="Helical" evidence="7">
    <location>
        <begin position="181"/>
        <end position="204"/>
    </location>
</feature>
<comment type="subcellular location">
    <subcellularLocation>
        <location evidence="1">Cell membrane</location>
        <topology evidence="1">Multi-pass membrane protein</topology>
    </subcellularLocation>
</comment>
<feature type="transmembrane region" description="Helical" evidence="7">
    <location>
        <begin position="239"/>
        <end position="262"/>
    </location>
</feature>
<evidence type="ECO:0000256" key="6">
    <source>
        <dbReference type="ARBA" id="ARBA00023136"/>
    </source>
</evidence>
<feature type="transmembrane region" description="Helical" evidence="7">
    <location>
        <begin position="366"/>
        <end position="386"/>
    </location>
</feature>
<dbReference type="SUPFAM" id="SSF103473">
    <property type="entry name" value="MFS general substrate transporter"/>
    <property type="match status" value="1"/>
</dbReference>
<accession>A0A521G3A5</accession>